<gene>
    <name evidence="2" type="ORF">V1634_12365</name>
</gene>
<comment type="caution">
    <text evidence="2">The sequence shown here is derived from an EMBL/GenBank/DDBJ whole genome shotgun (WGS) entry which is preliminary data.</text>
</comment>
<keyword evidence="3" id="KW-1185">Reference proteome</keyword>
<reference evidence="2 3" key="1">
    <citation type="submission" date="2024-01" db="EMBL/GenBank/DDBJ databases">
        <title>Genome insights into Plantactinospora veratri sp. nov.</title>
        <authorList>
            <person name="Wang L."/>
        </authorList>
    </citation>
    <scope>NUCLEOTIDE SEQUENCE [LARGE SCALE GENOMIC DNA]</scope>
    <source>
        <strain evidence="2 3">NEAU-FHS4</strain>
    </source>
</reference>
<dbReference type="EMBL" id="JAZGQL010000008">
    <property type="protein sequence ID" value="MEE6307618.1"/>
    <property type="molecule type" value="Genomic_DNA"/>
</dbReference>
<protein>
    <submittedName>
        <fullName evidence="2">Uncharacterized protein</fullName>
    </submittedName>
</protein>
<evidence type="ECO:0000313" key="2">
    <source>
        <dbReference type="EMBL" id="MEE6307618.1"/>
    </source>
</evidence>
<dbReference type="Proteomes" id="UP001339911">
    <property type="component" value="Unassembled WGS sequence"/>
</dbReference>
<name>A0ABU7SCF6_9ACTN</name>
<accession>A0ABU7SCF6</accession>
<evidence type="ECO:0000256" key="1">
    <source>
        <dbReference type="SAM" id="Coils"/>
    </source>
</evidence>
<sequence>MVKWIVLAVVLVGLLVLGLAARRVLTRLPRLHRAARGLQRRQEQAEDLQRVALAVQDRAEAMQQQVETLQQRLVLIRAKRGGEEQ</sequence>
<evidence type="ECO:0000313" key="3">
    <source>
        <dbReference type="Proteomes" id="UP001339911"/>
    </source>
</evidence>
<organism evidence="2 3">
    <name type="scientific">Plantactinospora veratri</name>
    <dbReference type="NCBI Taxonomy" id="1436122"/>
    <lineage>
        <taxon>Bacteria</taxon>
        <taxon>Bacillati</taxon>
        <taxon>Actinomycetota</taxon>
        <taxon>Actinomycetes</taxon>
        <taxon>Micromonosporales</taxon>
        <taxon>Micromonosporaceae</taxon>
        <taxon>Plantactinospora</taxon>
    </lineage>
</organism>
<keyword evidence="1" id="KW-0175">Coiled coil</keyword>
<proteinExistence type="predicted"/>
<feature type="coiled-coil region" evidence="1">
    <location>
        <begin position="38"/>
        <end position="79"/>
    </location>
</feature>
<dbReference type="RefSeq" id="WP_331207922.1">
    <property type="nucleotide sequence ID" value="NZ_JAZGQL010000008.1"/>
</dbReference>